<protein>
    <submittedName>
        <fullName evidence="1">Uncharacterized protein</fullName>
    </submittedName>
</protein>
<name>A0A2S7IPA1_9BACT</name>
<accession>A0A2S7IPA1</accession>
<organism evidence="1 2">
    <name type="scientific">Siphonobacter curvatus</name>
    <dbReference type="NCBI Taxonomy" id="2094562"/>
    <lineage>
        <taxon>Bacteria</taxon>
        <taxon>Pseudomonadati</taxon>
        <taxon>Bacteroidota</taxon>
        <taxon>Cytophagia</taxon>
        <taxon>Cytophagales</taxon>
        <taxon>Cytophagaceae</taxon>
        <taxon>Siphonobacter</taxon>
    </lineage>
</organism>
<keyword evidence="2" id="KW-1185">Reference proteome</keyword>
<sequence length="179" mass="19778">MFWRNRILIRKSTLASDIANGFLDDFMKRIVLVGLLLAGFGTASAQTPADFQKDSLRRAYDRETIFVFGNGTRFAKGGRAYASGIRQKNLEREFEFSTAGLSEYKAYRKLRTISSILTVASLGTTIVGLTSVSNRGSNAYWAWWGAGIAIGLGNGVVSGQANNRLQQAVWIRNRDALTR</sequence>
<gene>
    <name evidence="1" type="ORF">C5O19_07755</name>
</gene>
<evidence type="ECO:0000313" key="2">
    <source>
        <dbReference type="Proteomes" id="UP000239590"/>
    </source>
</evidence>
<reference evidence="2" key="1">
    <citation type="submission" date="2018-02" db="EMBL/GenBank/DDBJ databases">
        <title>Genome sequencing of Solimonas sp. HR-BB.</title>
        <authorList>
            <person name="Lee Y."/>
            <person name="Jeon C.O."/>
        </authorList>
    </citation>
    <scope>NUCLEOTIDE SEQUENCE [LARGE SCALE GENOMIC DNA]</scope>
    <source>
        <strain evidence="2">HR-U</strain>
    </source>
</reference>
<dbReference type="Proteomes" id="UP000239590">
    <property type="component" value="Unassembled WGS sequence"/>
</dbReference>
<proteinExistence type="predicted"/>
<comment type="caution">
    <text evidence="1">The sequence shown here is derived from an EMBL/GenBank/DDBJ whole genome shotgun (WGS) entry which is preliminary data.</text>
</comment>
<evidence type="ECO:0000313" key="1">
    <source>
        <dbReference type="EMBL" id="PQA59531.1"/>
    </source>
</evidence>
<dbReference type="AlphaFoldDB" id="A0A2S7IPA1"/>
<dbReference type="EMBL" id="PTRA01000001">
    <property type="protein sequence ID" value="PQA59531.1"/>
    <property type="molecule type" value="Genomic_DNA"/>
</dbReference>